<sequence length="318" mass="36575">MTSDELIIADPAARSHTPQSWDVTVSESKFYWYDLLVDFPPVPDFRDPLGRYLRRMQFAVEATMEKRLMYMLVSRPKLRFDTSRSTSWGFFGLKLSIPILVGGDQKRDSITIELKVPEDATLKKPTVQVFERFLTLNWGSMIETYSIHDLLQSFDTKHDYPTKVHYVGQTRDPAGRLLKGRISGVNRVCDNNGPDFDNFLLIQRLDFSTGAPIPGADSDEMQDMLLKDQMDLLECILIKYFEVENEKVRSPREVQSREARVASLYHAHMLQRLQVDLALEAPDAFQNLYSDKVKESARHLFEVTFKGSEPVFRVPGKA</sequence>
<accession>A0A7X4KLC2</accession>
<evidence type="ECO:0000313" key="2">
    <source>
        <dbReference type="Proteomes" id="UP000450676"/>
    </source>
</evidence>
<proteinExistence type="predicted"/>
<name>A0A7X4KLC2_9BURK</name>
<reference evidence="1 2" key="1">
    <citation type="submission" date="2019-12" db="EMBL/GenBank/DDBJ databases">
        <title>Novel species isolated from a subtropical stream in China.</title>
        <authorList>
            <person name="Lu H."/>
        </authorList>
    </citation>
    <scope>NUCLEOTIDE SEQUENCE [LARGE SCALE GENOMIC DNA]</scope>
    <source>
        <strain evidence="1 2">FT127W</strain>
    </source>
</reference>
<evidence type="ECO:0000313" key="1">
    <source>
        <dbReference type="EMBL" id="MYN08049.1"/>
    </source>
</evidence>
<dbReference type="Proteomes" id="UP000450676">
    <property type="component" value="Unassembled WGS sequence"/>
</dbReference>
<protein>
    <submittedName>
        <fullName evidence="1">Uncharacterized protein</fullName>
    </submittedName>
</protein>
<comment type="caution">
    <text evidence="1">The sequence shown here is derived from an EMBL/GenBank/DDBJ whole genome shotgun (WGS) entry which is preliminary data.</text>
</comment>
<gene>
    <name evidence="1" type="ORF">GTP77_11965</name>
</gene>
<organism evidence="1 2">
    <name type="scientific">Pseudoduganella aquatica</name>
    <dbReference type="NCBI Taxonomy" id="2660641"/>
    <lineage>
        <taxon>Bacteria</taxon>
        <taxon>Pseudomonadati</taxon>
        <taxon>Pseudomonadota</taxon>
        <taxon>Betaproteobacteria</taxon>
        <taxon>Burkholderiales</taxon>
        <taxon>Oxalobacteraceae</taxon>
        <taxon>Telluria group</taxon>
        <taxon>Pseudoduganella</taxon>
    </lineage>
</organism>
<keyword evidence="2" id="KW-1185">Reference proteome</keyword>
<dbReference type="AlphaFoldDB" id="A0A7X4KLC2"/>
<dbReference type="EMBL" id="WWCU01000011">
    <property type="protein sequence ID" value="MYN08049.1"/>
    <property type="molecule type" value="Genomic_DNA"/>
</dbReference>
<dbReference type="RefSeq" id="WP_161072388.1">
    <property type="nucleotide sequence ID" value="NZ_CP086370.1"/>
</dbReference>